<gene>
    <name evidence="1" type="ORF">F511_20497</name>
</gene>
<evidence type="ECO:0000313" key="2">
    <source>
        <dbReference type="Proteomes" id="UP000250235"/>
    </source>
</evidence>
<proteinExistence type="predicted"/>
<dbReference type="AlphaFoldDB" id="A0A2Z7ACA1"/>
<keyword evidence="2" id="KW-1185">Reference proteome</keyword>
<sequence length="195" mass="21951">MKRRRAEESADGLALMTSSVTSSYSADGLREQSQESAGSLYIQTQERSDVVEEAIQSQATVHQHIASIAKRCRLHKLIRQRFALELKIQQMLFALINQSQDTSWKHMFKIPAGQPDASNSSLQSKILNGKNVVSNGINLYRGYICEGDAIEGGRRERLVLETTLVQLQYCGRNTLITQCTNRGKNKKKDEAIDRH</sequence>
<protein>
    <submittedName>
        <fullName evidence="1">Uncharacterized protein</fullName>
    </submittedName>
</protein>
<dbReference type="EMBL" id="KV016709">
    <property type="protein sequence ID" value="KZV19322.1"/>
    <property type="molecule type" value="Genomic_DNA"/>
</dbReference>
<accession>A0A2Z7ACA1</accession>
<dbReference type="Proteomes" id="UP000250235">
    <property type="component" value="Unassembled WGS sequence"/>
</dbReference>
<evidence type="ECO:0000313" key="1">
    <source>
        <dbReference type="EMBL" id="KZV19322.1"/>
    </source>
</evidence>
<reference evidence="1 2" key="1">
    <citation type="journal article" date="2015" name="Proc. Natl. Acad. Sci. U.S.A.">
        <title>The resurrection genome of Boea hygrometrica: A blueprint for survival of dehydration.</title>
        <authorList>
            <person name="Xiao L."/>
            <person name="Yang G."/>
            <person name="Zhang L."/>
            <person name="Yang X."/>
            <person name="Zhao S."/>
            <person name="Ji Z."/>
            <person name="Zhou Q."/>
            <person name="Hu M."/>
            <person name="Wang Y."/>
            <person name="Chen M."/>
            <person name="Xu Y."/>
            <person name="Jin H."/>
            <person name="Xiao X."/>
            <person name="Hu G."/>
            <person name="Bao F."/>
            <person name="Hu Y."/>
            <person name="Wan P."/>
            <person name="Li L."/>
            <person name="Deng X."/>
            <person name="Kuang T."/>
            <person name="Xiang C."/>
            <person name="Zhu J.K."/>
            <person name="Oliver M.J."/>
            <person name="He Y."/>
        </authorList>
    </citation>
    <scope>NUCLEOTIDE SEQUENCE [LARGE SCALE GENOMIC DNA]</scope>
    <source>
        <strain evidence="2">cv. XS01</strain>
    </source>
</reference>
<organism evidence="1 2">
    <name type="scientific">Dorcoceras hygrometricum</name>
    <dbReference type="NCBI Taxonomy" id="472368"/>
    <lineage>
        <taxon>Eukaryota</taxon>
        <taxon>Viridiplantae</taxon>
        <taxon>Streptophyta</taxon>
        <taxon>Embryophyta</taxon>
        <taxon>Tracheophyta</taxon>
        <taxon>Spermatophyta</taxon>
        <taxon>Magnoliopsida</taxon>
        <taxon>eudicotyledons</taxon>
        <taxon>Gunneridae</taxon>
        <taxon>Pentapetalae</taxon>
        <taxon>asterids</taxon>
        <taxon>lamiids</taxon>
        <taxon>Lamiales</taxon>
        <taxon>Gesneriaceae</taxon>
        <taxon>Didymocarpoideae</taxon>
        <taxon>Trichosporeae</taxon>
        <taxon>Loxocarpinae</taxon>
        <taxon>Dorcoceras</taxon>
    </lineage>
</organism>
<name>A0A2Z7ACA1_9LAMI</name>